<evidence type="ECO:0000313" key="3">
    <source>
        <dbReference type="Proteomes" id="UP001159428"/>
    </source>
</evidence>
<reference evidence="2 3" key="1">
    <citation type="submission" date="2022-05" db="EMBL/GenBank/DDBJ databases">
        <authorList>
            <consortium name="Genoscope - CEA"/>
            <person name="William W."/>
        </authorList>
    </citation>
    <scope>NUCLEOTIDE SEQUENCE [LARGE SCALE GENOMIC DNA]</scope>
</reference>
<name>A0AAU9Y281_9CNID</name>
<dbReference type="EMBL" id="CALNXJ010000096">
    <property type="protein sequence ID" value="CAH3163777.1"/>
    <property type="molecule type" value="Genomic_DNA"/>
</dbReference>
<keyword evidence="3" id="KW-1185">Reference proteome</keyword>
<evidence type="ECO:0000313" key="2">
    <source>
        <dbReference type="EMBL" id="CAH3163777.1"/>
    </source>
</evidence>
<sequence length="125" mass="14583">MISETEKKLKQLRDKNDVVFKRWHAYAVEISSELGTEPSAPRTASRQQHRANAPHDTAEEYYRRNLYIPFLDHITQEMNRNFFFRFGSTQKTAMQLLRLMPSTTVACTNACDPNIFPNIHICCCE</sequence>
<accession>A0AAU9Y281</accession>
<gene>
    <name evidence="2" type="ORF">PMEA_00035730</name>
</gene>
<dbReference type="PANTHER" id="PTHR46289:SF16">
    <property type="entry name" value="52 KDA REPRESSOR OF THE INHIBITOR OF THE PROTEIN KINASE"/>
    <property type="match status" value="1"/>
</dbReference>
<feature type="region of interest" description="Disordered" evidence="1">
    <location>
        <begin position="34"/>
        <end position="57"/>
    </location>
</feature>
<comment type="caution">
    <text evidence="2">The sequence shown here is derived from an EMBL/GenBank/DDBJ whole genome shotgun (WGS) entry which is preliminary data.</text>
</comment>
<proteinExistence type="predicted"/>
<organism evidence="2 3">
    <name type="scientific">Pocillopora meandrina</name>
    <dbReference type="NCBI Taxonomy" id="46732"/>
    <lineage>
        <taxon>Eukaryota</taxon>
        <taxon>Metazoa</taxon>
        <taxon>Cnidaria</taxon>
        <taxon>Anthozoa</taxon>
        <taxon>Hexacorallia</taxon>
        <taxon>Scleractinia</taxon>
        <taxon>Astrocoeniina</taxon>
        <taxon>Pocilloporidae</taxon>
        <taxon>Pocillopora</taxon>
    </lineage>
</organism>
<dbReference type="Proteomes" id="UP001159428">
    <property type="component" value="Unassembled WGS sequence"/>
</dbReference>
<dbReference type="AlphaFoldDB" id="A0AAU9Y281"/>
<evidence type="ECO:0000256" key="1">
    <source>
        <dbReference type="SAM" id="MobiDB-lite"/>
    </source>
</evidence>
<protein>
    <submittedName>
        <fullName evidence="2">Uncharacterized protein</fullName>
    </submittedName>
</protein>
<dbReference type="PANTHER" id="PTHR46289">
    <property type="entry name" value="52 KDA REPRESSOR OF THE INHIBITOR OF THE PROTEIN KINASE-LIKE PROTEIN-RELATED"/>
    <property type="match status" value="1"/>
</dbReference>
<dbReference type="InterPro" id="IPR052958">
    <property type="entry name" value="IFN-induced_PKR_regulator"/>
</dbReference>